<dbReference type="Gene3D" id="3.40.50.2000">
    <property type="entry name" value="Glycogen Phosphorylase B"/>
    <property type="match status" value="1"/>
</dbReference>
<feature type="active site" description="Proton acceptor" evidence="1">
    <location>
        <position position="18"/>
    </location>
</feature>
<evidence type="ECO:0000256" key="1">
    <source>
        <dbReference type="PIRSR" id="PIRSR620023-1"/>
    </source>
</evidence>
<evidence type="ECO:0000313" key="4">
    <source>
        <dbReference type="EMBL" id="OCH18569.1"/>
    </source>
</evidence>
<feature type="binding site" evidence="2">
    <location>
        <position position="282"/>
    </location>
    <ligand>
        <name>substrate</name>
    </ligand>
</feature>
<dbReference type="Pfam" id="PF04101">
    <property type="entry name" value="Glyco_tran_28_C"/>
    <property type="match status" value="1"/>
</dbReference>
<feature type="domain" description="Glycosyl transferase family 28 C-terminal" evidence="3">
    <location>
        <begin position="223"/>
        <end position="336"/>
    </location>
</feature>
<dbReference type="AlphaFoldDB" id="A0A1B9NVF7"/>
<proteinExistence type="predicted"/>
<reference evidence="4 5" key="1">
    <citation type="submission" date="2016-06" db="EMBL/GenBank/DDBJ databases">
        <authorList>
            <person name="Kjaerup R.B."/>
            <person name="Dalgaard T.S."/>
            <person name="Juul-Madsen H.R."/>
        </authorList>
    </citation>
    <scope>NUCLEOTIDE SEQUENCE [LARGE SCALE GENOMIC DNA]</scope>
    <source>
        <strain evidence="4 5">1S159</strain>
    </source>
</reference>
<dbReference type="InterPro" id="IPR020023">
    <property type="entry name" value="PseG"/>
</dbReference>
<dbReference type="SUPFAM" id="SSF53756">
    <property type="entry name" value="UDP-Glycosyltransferase/glycogen phosphorylase"/>
    <property type="match status" value="1"/>
</dbReference>
<dbReference type="RefSeq" id="WP_065611843.1">
    <property type="nucleotide sequence ID" value="NZ_CAWMPN010000024.1"/>
</dbReference>
<dbReference type="Gene3D" id="3.40.50.11190">
    <property type="match status" value="1"/>
</dbReference>
<dbReference type="NCBIfam" id="TIGR03590">
    <property type="entry name" value="PseG"/>
    <property type="match status" value="1"/>
</dbReference>
<protein>
    <submittedName>
        <fullName evidence="4">UDP-2,4-diacetamido-2,4, 6-trideoxy-beta-L-altropyranose hydrolase</fullName>
    </submittedName>
</protein>
<evidence type="ECO:0000259" key="3">
    <source>
        <dbReference type="Pfam" id="PF04101"/>
    </source>
</evidence>
<dbReference type="STRING" id="688.A6E04_01740"/>
<dbReference type="GO" id="GO:0016787">
    <property type="term" value="F:hydrolase activity"/>
    <property type="evidence" value="ECO:0007669"/>
    <property type="project" value="UniProtKB-KW"/>
</dbReference>
<dbReference type="InterPro" id="IPR007235">
    <property type="entry name" value="Glyco_trans_28_C"/>
</dbReference>
<comment type="caution">
    <text evidence="4">The sequence shown here is derived from an EMBL/GenBank/DDBJ whole genome shotgun (WGS) entry which is preliminary data.</text>
</comment>
<gene>
    <name evidence="4" type="ORF">A6E04_01740</name>
</gene>
<evidence type="ECO:0000313" key="5">
    <source>
        <dbReference type="Proteomes" id="UP000093523"/>
    </source>
</evidence>
<feature type="binding site" evidence="2">
    <location>
        <position position="174"/>
    </location>
    <ligand>
        <name>substrate</name>
    </ligand>
</feature>
<organism evidence="4 5">
    <name type="scientific">Aliivibrio logei</name>
    <name type="common">Vibrio logei</name>
    <dbReference type="NCBI Taxonomy" id="688"/>
    <lineage>
        <taxon>Bacteria</taxon>
        <taxon>Pseudomonadati</taxon>
        <taxon>Pseudomonadota</taxon>
        <taxon>Gammaproteobacteria</taxon>
        <taxon>Vibrionales</taxon>
        <taxon>Vibrionaceae</taxon>
        <taxon>Aliivibrio</taxon>
    </lineage>
</organism>
<dbReference type="EMBL" id="MAJU01000024">
    <property type="protein sequence ID" value="OCH18569.1"/>
    <property type="molecule type" value="Genomic_DNA"/>
</dbReference>
<dbReference type="GO" id="GO:0016758">
    <property type="term" value="F:hexosyltransferase activity"/>
    <property type="evidence" value="ECO:0007669"/>
    <property type="project" value="InterPro"/>
</dbReference>
<name>A0A1B9NVF7_ALILO</name>
<dbReference type="Proteomes" id="UP000093523">
    <property type="component" value="Unassembled WGS sequence"/>
</dbReference>
<sequence>MMNIVFRVDAAPHMGGGHLSRCLTLANGLKKKGFTSLFILRNHPNCPSHQVTNAGHSLVLLPFQNENTVDVNSYTSWVGASWDFDAEQTLKAMTEQFNHDVDWLIVDHYGLDACWEEYFLSKGIKIGVIDDLVNRTHSSRFLLDQTCGRVEEEYKGLVSRGTTLFVGERYCLLRDEFFQLRESAISRRKQLKTVRKLLINFGSTDPTGHTLKALKGLKRYAVETDVEVLIVVGSACPFIYEIKEASESLPYKVKLYIDSTSMAELIKDSDLAIGAAGVSTWERCFLGLPTLLVKTAENQTDVVQRVIRSGAAIGYFENLECENSLLLALKNMEKDYSNVSESALNMDIGGGLDKVITLITEDM</sequence>
<dbReference type="OrthoDB" id="9788924at2"/>
<accession>A0A1B9NVF7</accession>
<keyword evidence="4" id="KW-0378">Hydrolase</keyword>
<evidence type="ECO:0000256" key="2">
    <source>
        <dbReference type="PIRSR" id="PIRSR620023-2"/>
    </source>
</evidence>